<dbReference type="EMBL" id="CAJNOO010000704">
    <property type="protein sequence ID" value="CAF1015172.1"/>
    <property type="molecule type" value="Genomic_DNA"/>
</dbReference>
<evidence type="ECO:0000313" key="2">
    <source>
        <dbReference type="EMBL" id="CAF4134994.1"/>
    </source>
</evidence>
<name>A0A819X118_9BILA</name>
<dbReference type="Proteomes" id="UP000663882">
    <property type="component" value="Unassembled WGS sequence"/>
</dbReference>
<dbReference type="OrthoDB" id="10064391at2759"/>
<protein>
    <submittedName>
        <fullName evidence="2">Uncharacterized protein</fullName>
    </submittedName>
</protein>
<comment type="caution">
    <text evidence="2">The sequence shown here is derived from an EMBL/GenBank/DDBJ whole genome shotgun (WGS) entry which is preliminary data.</text>
</comment>
<dbReference type="EMBL" id="CAJOAX010013755">
    <property type="protein sequence ID" value="CAF4134994.1"/>
    <property type="molecule type" value="Genomic_DNA"/>
</dbReference>
<organism evidence="2 3">
    <name type="scientific">Rotaria sordida</name>
    <dbReference type="NCBI Taxonomy" id="392033"/>
    <lineage>
        <taxon>Eukaryota</taxon>
        <taxon>Metazoa</taxon>
        <taxon>Spiralia</taxon>
        <taxon>Gnathifera</taxon>
        <taxon>Rotifera</taxon>
        <taxon>Eurotatoria</taxon>
        <taxon>Bdelloidea</taxon>
        <taxon>Philodinida</taxon>
        <taxon>Philodinidae</taxon>
        <taxon>Rotaria</taxon>
    </lineage>
</organism>
<accession>A0A819X118</accession>
<evidence type="ECO:0000313" key="1">
    <source>
        <dbReference type="EMBL" id="CAF1015172.1"/>
    </source>
</evidence>
<reference evidence="2" key="1">
    <citation type="submission" date="2021-02" db="EMBL/GenBank/DDBJ databases">
        <authorList>
            <person name="Nowell W R."/>
        </authorList>
    </citation>
    <scope>NUCLEOTIDE SEQUENCE</scope>
</reference>
<gene>
    <name evidence="2" type="ORF">OTI717_LOCUS35457</name>
    <name evidence="1" type="ORF">RFH988_LOCUS14898</name>
</gene>
<proteinExistence type="predicted"/>
<dbReference type="AlphaFoldDB" id="A0A819X118"/>
<evidence type="ECO:0000313" key="3">
    <source>
        <dbReference type="Proteomes" id="UP000663823"/>
    </source>
</evidence>
<dbReference type="Proteomes" id="UP000663823">
    <property type="component" value="Unassembled WGS sequence"/>
</dbReference>
<sequence length="71" mass="7862">MEISTNVEAAENERASYIPDPLINTFEFNNTTAIPIISSAVLDVNGTKVSPDEVAEHLLERIKTQSLSIFR</sequence>